<dbReference type="EMBL" id="BARV01017665">
    <property type="protein sequence ID" value="GAI25894.1"/>
    <property type="molecule type" value="Genomic_DNA"/>
</dbReference>
<proteinExistence type="predicted"/>
<evidence type="ECO:0000313" key="1">
    <source>
        <dbReference type="EMBL" id="GAI25894.1"/>
    </source>
</evidence>
<dbReference type="AlphaFoldDB" id="X1P4P5"/>
<reference evidence="1" key="1">
    <citation type="journal article" date="2014" name="Front. Microbiol.">
        <title>High frequency of phylogenetically diverse reductive dehalogenase-homologous genes in deep subseafloor sedimentary metagenomes.</title>
        <authorList>
            <person name="Kawai M."/>
            <person name="Futagami T."/>
            <person name="Toyoda A."/>
            <person name="Takaki Y."/>
            <person name="Nishi S."/>
            <person name="Hori S."/>
            <person name="Arai W."/>
            <person name="Tsubouchi T."/>
            <person name="Morono Y."/>
            <person name="Uchiyama I."/>
            <person name="Ito T."/>
            <person name="Fujiyama A."/>
            <person name="Inagaki F."/>
            <person name="Takami H."/>
        </authorList>
    </citation>
    <scope>NUCLEOTIDE SEQUENCE</scope>
    <source>
        <strain evidence="1">Expedition CK06-06</strain>
    </source>
</reference>
<sequence>MDLEIVMFNMSSYTEWQKGIVNRNYHVFNKLSGHKSVKRVIAVDFLPFTFKRALRNYLENILHGVKGEVVYKDLTTRCVKMPDNDSTELYVFSTIDSVFSHEKVIKN</sequence>
<comment type="caution">
    <text evidence="1">The sequence shown here is derived from an EMBL/GenBank/DDBJ whole genome shotgun (WGS) entry which is preliminary data.</text>
</comment>
<organism evidence="1">
    <name type="scientific">marine sediment metagenome</name>
    <dbReference type="NCBI Taxonomy" id="412755"/>
    <lineage>
        <taxon>unclassified sequences</taxon>
        <taxon>metagenomes</taxon>
        <taxon>ecological metagenomes</taxon>
    </lineage>
</organism>
<protein>
    <submittedName>
        <fullName evidence="1">Uncharacterized protein</fullName>
    </submittedName>
</protein>
<name>X1P4P5_9ZZZZ</name>
<accession>X1P4P5</accession>
<gene>
    <name evidence="1" type="ORF">S06H3_30048</name>
</gene>